<feature type="non-terminal residue" evidence="3">
    <location>
        <position position="395"/>
    </location>
</feature>
<evidence type="ECO:0000256" key="1">
    <source>
        <dbReference type="ARBA" id="ARBA00001933"/>
    </source>
</evidence>
<dbReference type="EMBL" id="BARV01007535">
    <property type="protein sequence ID" value="GAI09294.1"/>
    <property type="molecule type" value="Genomic_DNA"/>
</dbReference>
<dbReference type="PIRSF" id="PIRSF000521">
    <property type="entry name" value="Transaminase_4ab_Lys_Orn"/>
    <property type="match status" value="1"/>
</dbReference>
<protein>
    <recommendedName>
        <fullName evidence="4">Glutamate-1-semialdehyde 2,1-aminomutase</fullName>
    </recommendedName>
</protein>
<evidence type="ECO:0000313" key="3">
    <source>
        <dbReference type="EMBL" id="GAI09294.1"/>
    </source>
</evidence>
<accession>X1MSC0</accession>
<comment type="cofactor">
    <cofactor evidence="1">
        <name>pyridoxal 5'-phosphate</name>
        <dbReference type="ChEBI" id="CHEBI:597326"/>
    </cofactor>
</comment>
<dbReference type="PROSITE" id="PS00600">
    <property type="entry name" value="AA_TRANSFER_CLASS_3"/>
    <property type="match status" value="1"/>
</dbReference>
<dbReference type="GO" id="GO:0008483">
    <property type="term" value="F:transaminase activity"/>
    <property type="evidence" value="ECO:0007669"/>
    <property type="project" value="InterPro"/>
</dbReference>
<dbReference type="InterPro" id="IPR005814">
    <property type="entry name" value="Aminotrans_3"/>
</dbReference>
<dbReference type="Gene3D" id="3.40.640.10">
    <property type="entry name" value="Type I PLP-dependent aspartate aminotransferase-like (Major domain)"/>
    <property type="match status" value="1"/>
</dbReference>
<dbReference type="InterPro" id="IPR015422">
    <property type="entry name" value="PyrdxlP-dep_Trfase_small"/>
</dbReference>
<dbReference type="Pfam" id="PF00202">
    <property type="entry name" value="Aminotran_3"/>
    <property type="match status" value="2"/>
</dbReference>
<sequence length="395" mass="43822">IVVEYIRTHPGSQKLHKRAEKVFAANGATHVARIFDPFFPYITHAKGSRKWDVDGNEYIDYVLGHGALVLGHSYPDVVRAVQEQMAKGVHYGGNHELEIEWAELIKSMMPAMERVEFFSCGQEANMMAMRLARAFTGRRKILRFEENFHGWFDEVAPPETPGIVADEVKVIPGHDLNLVEKELATKEYAILLTEGGGAHMGGQIPWDADFIRALPSLTKKYGTVWLIDEVVTGFRDAPGGWQATMGVTPDLTSLGKAVGGGLSVGALGGWVDIMDMLKPKASPQQFVHHPGTWNANPLTAAAGVAACKLYNGGEVQKRLNQLGAYLRKRGNQAFRDRGIDGRFYGRSIVHLYLGPIDYEPSDDTLPPTRDVHKIMARIPARQRLCLHLLQRGVYT</sequence>
<proteinExistence type="predicted"/>
<dbReference type="InterPro" id="IPR015421">
    <property type="entry name" value="PyrdxlP-dep_Trfase_major"/>
</dbReference>
<gene>
    <name evidence="3" type="ORF">S06H3_15321</name>
</gene>
<dbReference type="InterPro" id="IPR015424">
    <property type="entry name" value="PyrdxlP-dep_Trfase"/>
</dbReference>
<evidence type="ECO:0008006" key="4">
    <source>
        <dbReference type="Google" id="ProtNLM"/>
    </source>
</evidence>
<feature type="non-terminal residue" evidence="3">
    <location>
        <position position="1"/>
    </location>
</feature>
<dbReference type="InterPro" id="IPR049704">
    <property type="entry name" value="Aminotrans_3_PPA_site"/>
</dbReference>
<dbReference type="Gene3D" id="3.90.1150.10">
    <property type="entry name" value="Aspartate Aminotransferase, domain 1"/>
    <property type="match status" value="1"/>
</dbReference>
<organism evidence="3">
    <name type="scientific">marine sediment metagenome</name>
    <dbReference type="NCBI Taxonomy" id="412755"/>
    <lineage>
        <taxon>unclassified sequences</taxon>
        <taxon>metagenomes</taxon>
        <taxon>ecological metagenomes</taxon>
    </lineage>
</organism>
<keyword evidence="2" id="KW-0663">Pyridoxal phosphate</keyword>
<name>X1MSC0_9ZZZZ</name>
<comment type="caution">
    <text evidence="3">The sequence shown here is derived from an EMBL/GenBank/DDBJ whole genome shotgun (WGS) entry which is preliminary data.</text>
</comment>
<evidence type="ECO:0000256" key="2">
    <source>
        <dbReference type="ARBA" id="ARBA00022898"/>
    </source>
</evidence>
<dbReference type="GO" id="GO:0030170">
    <property type="term" value="F:pyridoxal phosphate binding"/>
    <property type="evidence" value="ECO:0007669"/>
    <property type="project" value="InterPro"/>
</dbReference>
<reference evidence="3" key="1">
    <citation type="journal article" date="2014" name="Front. Microbiol.">
        <title>High frequency of phylogenetically diverse reductive dehalogenase-homologous genes in deep subseafloor sedimentary metagenomes.</title>
        <authorList>
            <person name="Kawai M."/>
            <person name="Futagami T."/>
            <person name="Toyoda A."/>
            <person name="Takaki Y."/>
            <person name="Nishi S."/>
            <person name="Hori S."/>
            <person name="Arai W."/>
            <person name="Tsubouchi T."/>
            <person name="Morono Y."/>
            <person name="Uchiyama I."/>
            <person name="Ito T."/>
            <person name="Fujiyama A."/>
            <person name="Inagaki F."/>
            <person name="Takami H."/>
        </authorList>
    </citation>
    <scope>NUCLEOTIDE SEQUENCE</scope>
    <source>
        <strain evidence="3">Expedition CK06-06</strain>
    </source>
</reference>
<dbReference type="PANTHER" id="PTHR43713">
    <property type="entry name" value="GLUTAMATE-1-SEMIALDEHYDE 2,1-AMINOMUTASE"/>
    <property type="match status" value="1"/>
</dbReference>
<dbReference type="PANTHER" id="PTHR43713:SF3">
    <property type="entry name" value="GLUTAMATE-1-SEMIALDEHYDE 2,1-AMINOMUTASE 1, CHLOROPLASTIC-RELATED"/>
    <property type="match status" value="1"/>
</dbReference>
<dbReference type="SUPFAM" id="SSF53383">
    <property type="entry name" value="PLP-dependent transferases"/>
    <property type="match status" value="1"/>
</dbReference>
<dbReference type="AlphaFoldDB" id="X1MSC0"/>